<accession>A0A8E6EXN7</accession>
<keyword evidence="1" id="KW-0732">Signal</keyword>
<name>A0A8E6EXN7_9BACT</name>
<dbReference type="EMBL" id="CP074694">
    <property type="protein sequence ID" value="QVL31823.1"/>
    <property type="molecule type" value="Genomic_DNA"/>
</dbReference>
<gene>
    <name evidence="2" type="ORF">KIH39_23790</name>
</gene>
<dbReference type="AlphaFoldDB" id="A0A8E6EXN7"/>
<sequence length="452" mass="49783">MRRPTAGLRLLTAIGFASLLIMLGTTAAQQATTVPNPPFIGFKDNGILSELRNGKIKPGPETKAACQVLAKSYAYKLAHFPADGSAVGPDGKQRTQNSETASSIIDAFRNSHYPLPSTGLIKLEQAIYLAEVSKAMDVELKFVLEKDPRPLVQLNAVRFMAEIAKGPNPAQIKTLLGIVNEKLYSNAFKNYAFQGIRNLLAQKDPEDTDREKPLIGARPNTLAKPEDIATLTQVTQALENVILNKSKNQWTNESLDVVQYIRRNAIEALGAVPVTGIYVREEAKARPALTLFRVMIADPLVQPPPSLKERVEAMFGLCSQQIDPQINLDVLAYGVNQTLLDLITAQGEQSANKASLMPSIHWKMLGGRLIQAADGWKINGRVGKYIKNDRKPEYLRDLADRMKAIGELMEVSGVDARVEVGPLTDWAANRKPVTLRNQLYKDDPSTIFSFTK</sequence>
<dbReference type="KEGG" id="tsph:KIH39_23790"/>
<organism evidence="2 3">
    <name type="scientific">Telmatocola sphagniphila</name>
    <dbReference type="NCBI Taxonomy" id="1123043"/>
    <lineage>
        <taxon>Bacteria</taxon>
        <taxon>Pseudomonadati</taxon>
        <taxon>Planctomycetota</taxon>
        <taxon>Planctomycetia</taxon>
        <taxon>Gemmatales</taxon>
        <taxon>Gemmataceae</taxon>
    </lineage>
</organism>
<reference evidence="2" key="1">
    <citation type="submission" date="2021-05" db="EMBL/GenBank/DDBJ databases">
        <title>Complete genome sequence of the cellulolytic planctomycete Telmatocola sphagniphila SP2T and characterization of the first cellulase from planctomycetes.</title>
        <authorList>
            <person name="Rakitin A.L."/>
            <person name="Beletsky A.V."/>
            <person name="Naumoff D.G."/>
            <person name="Kulichevskaya I.S."/>
            <person name="Mardanov A.V."/>
            <person name="Ravin N.V."/>
            <person name="Dedysh S.N."/>
        </authorList>
    </citation>
    <scope>NUCLEOTIDE SEQUENCE</scope>
    <source>
        <strain evidence="2">SP2T</strain>
    </source>
</reference>
<evidence type="ECO:0000256" key="1">
    <source>
        <dbReference type="SAM" id="SignalP"/>
    </source>
</evidence>
<protein>
    <submittedName>
        <fullName evidence="2">Uncharacterized protein</fullName>
    </submittedName>
</protein>
<feature type="chain" id="PRO_5034133853" evidence="1">
    <location>
        <begin position="28"/>
        <end position="452"/>
    </location>
</feature>
<proteinExistence type="predicted"/>
<dbReference type="RefSeq" id="WP_213496155.1">
    <property type="nucleotide sequence ID" value="NZ_CP074694.1"/>
</dbReference>
<feature type="signal peptide" evidence="1">
    <location>
        <begin position="1"/>
        <end position="27"/>
    </location>
</feature>
<dbReference type="Proteomes" id="UP000676194">
    <property type="component" value="Chromosome"/>
</dbReference>
<evidence type="ECO:0000313" key="3">
    <source>
        <dbReference type="Proteomes" id="UP000676194"/>
    </source>
</evidence>
<keyword evidence="3" id="KW-1185">Reference proteome</keyword>
<evidence type="ECO:0000313" key="2">
    <source>
        <dbReference type="EMBL" id="QVL31823.1"/>
    </source>
</evidence>